<dbReference type="AlphaFoldDB" id="A0A846LZR9"/>
<dbReference type="Proteomes" id="UP000576821">
    <property type="component" value="Unassembled WGS sequence"/>
</dbReference>
<dbReference type="EMBL" id="JAASQR010000001">
    <property type="protein sequence ID" value="NIJ15387.1"/>
    <property type="molecule type" value="Genomic_DNA"/>
</dbReference>
<evidence type="ECO:0000313" key="1">
    <source>
        <dbReference type="EMBL" id="NIJ15387.1"/>
    </source>
</evidence>
<name>A0A846LZR9_9SPHN</name>
<reference evidence="1 2" key="1">
    <citation type="submission" date="2020-03" db="EMBL/GenBank/DDBJ databases">
        <title>Genomic Encyclopedia of Type Strains, Phase IV (KMG-IV): sequencing the most valuable type-strain genomes for metagenomic binning, comparative biology and taxonomic classification.</title>
        <authorList>
            <person name="Goeker M."/>
        </authorList>
    </citation>
    <scope>NUCLEOTIDE SEQUENCE [LARGE SCALE GENOMIC DNA]</scope>
    <source>
        <strain evidence="1 2">DSM 21299</strain>
    </source>
</reference>
<accession>A0A846LZR9</accession>
<comment type="caution">
    <text evidence="1">The sequence shown here is derived from an EMBL/GenBank/DDBJ whole genome shotgun (WGS) entry which is preliminary data.</text>
</comment>
<protein>
    <submittedName>
        <fullName evidence="1">Uncharacterized protein</fullName>
    </submittedName>
</protein>
<evidence type="ECO:0000313" key="2">
    <source>
        <dbReference type="Proteomes" id="UP000576821"/>
    </source>
</evidence>
<organism evidence="1 2">
    <name type="scientific">Sphingobium vermicomposti</name>
    <dbReference type="NCBI Taxonomy" id="529005"/>
    <lineage>
        <taxon>Bacteria</taxon>
        <taxon>Pseudomonadati</taxon>
        <taxon>Pseudomonadota</taxon>
        <taxon>Alphaproteobacteria</taxon>
        <taxon>Sphingomonadales</taxon>
        <taxon>Sphingomonadaceae</taxon>
        <taxon>Sphingobium</taxon>
    </lineage>
</organism>
<gene>
    <name evidence="1" type="ORF">FHS54_000336</name>
</gene>
<sequence>MAAVLAGCADRQASIDAATKLAEATYPGQLEVADAQLQKTHYDVIFAVSRHDAERSLRSVEFASARLALRADQRAKLTPRKCLTQTPESAVK</sequence>
<keyword evidence="2" id="KW-1185">Reference proteome</keyword>
<proteinExistence type="predicted"/>